<keyword evidence="3" id="KW-1185">Reference proteome</keyword>
<dbReference type="GO" id="GO:0003682">
    <property type="term" value="F:chromatin binding"/>
    <property type="evidence" value="ECO:0007669"/>
    <property type="project" value="InterPro"/>
</dbReference>
<name>A0A8X6UVD3_NEPPI</name>
<dbReference type="InterPro" id="IPR015915">
    <property type="entry name" value="Kelch-typ_b-propeller"/>
</dbReference>
<dbReference type="OrthoDB" id="432528at2759"/>
<dbReference type="SUPFAM" id="SSF117281">
    <property type="entry name" value="Kelch motif"/>
    <property type="match status" value="1"/>
</dbReference>
<evidence type="ECO:0000313" key="2">
    <source>
        <dbReference type="EMBL" id="GFU60575.1"/>
    </source>
</evidence>
<evidence type="ECO:0000313" key="3">
    <source>
        <dbReference type="Proteomes" id="UP000887013"/>
    </source>
</evidence>
<keyword evidence="1" id="KW-0880">Kelch repeat</keyword>
<dbReference type="AlphaFoldDB" id="A0A8X6UVD3"/>
<dbReference type="Proteomes" id="UP000887013">
    <property type="component" value="Unassembled WGS sequence"/>
</dbReference>
<sequence length="394" mass="44485">MYWTLNIQANGPQRANHAAVAIGDNIYTLGGYCKGGNIYTFSGFCRGGKLAQLIDVFCFNTIVLKWYKIEYQKTSESPKACYGHSVVAYNNLIYLWGGQNVNGACSPTLYCFNTKTLSWSNPVTSGHPPKPTDGHSGCVIGDYMYIFGGFEEESKSYSNKVFRISLITFKWESVVTSGFPPSKRDFHSVSVIGNCMYIFGGRGEDDTDNDTYPSEIMYLDTNSMKWSTPFCDGHEPCGRRSHSAVVYKSEIYIIGGFDGVNIRHLNDVFKYNPVNSVWTEMKVRGEPPCPRRRHCSVVVKDSLYLFGGCCPETCYDADSSEDSSDEAPEMKGRSDLFVLEFFPTLTRLTILKIIESQIDTTCLPTSLKEKIQWIQSQPMYTFNKYDYALHMKQN</sequence>
<dbReference type="Gene3D" id="2.120.10.80">
    <property type="entry name" value="Kelch-type beta propeller"/>
    <property type="match status" value="2"/>
</dbReference>
<comment type="caution">
    <text evidence="2">The sequence shown here is derived from an EMBL/GenBank/DDBJ whole genome shotgun (WGS) entry which is preliminary data.</text>
</comment>
<dbReference type="EMBL" id="BMAW01040681">
    <property type="protein sequence ID" value="GFU60575.1"/>
    <property type="molecule type" value="Genomic_DNA"/>
</dbReference>
<evidence type="ECO:0000256" key="1">
    <source>
        <dbReference type="ARBA" id="ARBA00022441"/>
    </source>
</evidence>
<accession>A0A8X6UVD3</accession>
<dbReference type="InterPro" id="IPR052637">
    <property type="entry name" value="KLHDC3-like"/>
</dbReference>
<protein>
    <submittedName>
        <fullName evidence="2">Kelch domain-containing protein 3</fullName>
    </submittedName>
</protein>
<reference evidence="2" key="1">
    <citation type="submission" date="2020-08" db="EMBL/GenBank/DDBJ databases">
        <title>Multicomponent nature underlies the extraordinary mechanical properties of spider dragline silk.</title>
        <authorList>
            <person name="Kono N."/>
            <person name="Nakamura H."/>
            <person name="Mori M."/>
            <person name="Yoshida Y."/>
            <person name="Ohtoshi R."/>
            <person name="Malay A.D."/>
            <person name="Moran D.A.P."/>
            <person name="Tomita M."/>
            <person name="Numata K."/>
            <person name="Arakawa K."/>
        </authorList>
    </citation>
    <scope>NUCLEOTIDE SEQUENCE</scope>
</reference>
<dbReference type="InterPro" id="IPR006652">
    <property type="entry name" value="Kelch_1"/>
</dbReference>
<dbReference type="PANTHER" id="PTHR46461">
    <property type="entry name" value="KELCH DOMAIN-CONTAINING PROTEIN 3"/>
    <property type="match status" value="1"/>
</dbReference>
<proteinExistence type="predicted"/>
<dbReference type="Pfam" id="PF24681">
    <property type="entry name" value="Kelch_KLHDC2_KLHL20_DRC7"/>
    <property type="match status" value="1"/>
</dbReference>
<gene>
    <name evidence="2" type="primary">KLHDC3</name>
    <name evidence="2" type="ORF">NPIL_657101</name>
</gene>
<organism evidence="2 3">
    <name type="scientific">Nephila pilipes</name>
    <name type="common">Giant wood spider</name>
    <name type="synonym">Nephila maculata</name>
    <dbReference type="NCBI Taxonomy" id="299642"/>
    <lineage>
        <taxon>Eukaryota</taxon>
        <taxon>Metazoa</taxon>
        <taxon>Ecdysozoa</taxon>
        <taxon>Arthropoda</taxon>
        <taxon>Chelicerata</taxon>
        <taxon>Arachnida</taxon>
        <taxon>Araneae</taxon>
        <taxon>Araneomorphae</taxon>
        <taxon>Entelegynae</taxon>
        <taxon>Araneoidea</taxon>
        <taxon>Nephilidae</taxon>
        <taxon>Nephila</taxon>
    </lineage>
</organism>
<dbReference type="GO" id="GO:0005737">
    <property type="term" value="C:cytoplasm"/>
    <property type="evidence" value="ECO:0007669"/>
    <property type="project" value="TreeGrafter"/>
</dbReference>
<dbReference type="SMART" id="SM00612">
    <property type="entry name" value="Kelch"/>
    <property type="match status" value="2"/>
</dbReference>
<dbReference type="PANTHER" id="PTHR46461:SF1">
    <property type="entry name" value="KELCH DOMAIN-CONTAINING PROTEIN 3"/>
    <property type="match status" value="1"/>
</dbReference>